<protein>
    <submittedName>
        <fullName evidence="2">DUF4494 domain-containing protein</fullName>
    </submittedName>
</protein>
<reference evidence="3" key="2">
    <citation type="submission" date="2023-07" db="EMBL/GenBank/DDBJ databases">
        <authorList>
            <person name="Jung D.-H."/>
        </authorList>
    </citation>
    <scope>NUCLEOTIDE SEQUENCE [LARGE SCALE GENOMIC DNA]</scope>
    <source>
        <strain evidence="3">JA-25</strain>
    </source>
</reference>
<sequence length="259" mass="28885">MPTNSCKRLALPTAIIQKCATPAAPCTHSNNQFSTSLTPTNAMWIESKIAYTMLVEGEPKPVTESYLNQAVSFADAEGQLYEHLKKRITELEVKALKRVPIGQTDVLFFAFQEGDSFWKVKTKYQTETFTGKAKTEYETFIVPALNDREASDRVKGHLKGSLTEREIVNIDVTTILAVYMPSNQIWEGDWLNRMDDLEAQGKKSATSNQTSIEFPDRKADANDSDIDATEKPRRGKAKETPVSHRKPAPQGGWQTPASA</sequence>
<evidence type="ECO:0000313" key="3">
    <source>
        <dbReference type="Proteomes" id="UP000606008"/>
    </source>
</evidence>
<dbReference type="InterPro" id="IPR027848">
    <property type="entry name" value="DUF4494"/>
</dbReference>
<dbReference type="EMBL" id="WAEL01000001">
    <property type="protein sequence ID" value="NID09348.1"/>
    <property type="molecule type" value="Genomic_DNA"/>
</dbReference>
<feature type="compositionally biased region" description="Basic and acidic residues" evidence="1">
    <location>
        <begin position="228"/>
        <end position="242"/>
    </location>
</feature>
<keyword evidence="3" id="KW-1185">Reference proteome</keyword>
<dbReference type="Proteomes" id="UP000606008">
    <property type="component" value="Unassembled WGS sequence"/>
</dbReference>
<dbReference type="Pfam" id="PF14902">
    <property type="entry name" value="DUF4494"/>
    <property type="match status" value="1"/>
</dbReference>
<feature type="compositionally biased region" description="Polar residues" evidence="1">
    <location>
        <begin position="203"/>
        <end position="212"/>
    </location>
</feature>
<organism evidence="2 3">
    <name type="scientific">Fibrivirga algicola</name>
    <dbReference type="NCBI Taxonomy" id="2950420"/>
    <lineage>
        <taxon>Bacteria</taxon>
        <taxon>Pseudomonadati</taxon>
        <taxon>Bacteroidota</taxon>
        <taxon>Cytophagia</taxon>
        <taxon>Cytophagales</taxon>
        <taxon>Spirosomataceae</taxon>
        <taxon>Fibrivirga</taxon>
    </lineage>
</organism>
<evidence type="ECO:0000313" key="2">
    <source>
        <dbReference type="EMBL" id="NID09348.1"/>
    </source>
</evidence>
<proteinExistence type="predicted"/>
<comment type="caution">
    <text evidence="2">The sequence shown here is derived from an EMBL/GenBank/DDBJ whole genome shotgun (WGS) entry which is preliminary data.</text>
</comment>
<gene>
    <name evidence="2" type="ORF">F7231_04135</name>
</gene>
<name>A0ABX0QF31_9BACT</name>
<accession>A0ABX0QF31</accession>
<reference evidence="3" key="1">
    <citation type="submission" date="2019-09" db="EMBL/GenBank/DDBJ databases">
        <authorList>
            <person name="Jung D.-H."/>
        </authorList>
    </citation>
    <scope>NUCLEOTIDE SEQUENCE [LARGE SCALE GENOMIC DNA]</scope>
    <source>
        <strain evidence="3">JA-25</strain>
    </source>
</reference>
<feature type="region of interest" description="Disordered" evidence="1">
    <location>
        <begin position="201"/>
        <end position="259"/>
    </location>
</feature>
<evidence type="ECO:0000256" key="1">
    <source>
        <dbReference type="SAM" id="MobiDB-lite"/>
    </source>
</evidence>